<evidence type="ECO:0000313" key="2">
    <source>
        <dbReference type="Proteomes" id="UP000784286"/>
    </source>
</evidence>
<protein>
    <submittedName>
        <fullName evidence="1">Uncharacterized protein</fullName>
    </submittedName>
</protein>
<dbReference type="Gene3D" id="3.40.50.1820">
    <property type="entry name" value="alpha/beta hydrolase"/>
    <property type="match status" value="1"/>
</dbReference>
<reference evidence="1" key="1">
    <citation type="journal article" date="2021" name="PeerJ">
        <title>Extensive microbial diversity within the chicken gut microbiome revealed by metagenomics and culture.</title>
        <authorList>
            <person name="Gilroy R."/>
            <person name="Ravi A."/>
            <person name="Getino M."/>
            <person name="Pursley I."/>
            <person name="Horton D.L."/>
            <person name="Alikhan N.F."/>
            <person name="Baker D."/>
            <person name="Gharbi K."/>
            <person name="Hall N."/>
            <person name="Watson M."/>
            <person name="Adriaenssens E.M."/>
            <person name="Foster-Nyarko E."/>
            <person name="Jarju S."/>
            <person name="Secka A."/>
            <person name="Antonio M."/>
            <person name="Oren A."/>
            <person name="Chaudhuri R.R."/>
            <person name="La Ragione R."/>
            <person name="Hildebrand F."/>
            <person name="Pallen M.J."/>
        </authorList>
    </citation>
    <scope>NUCLEOTIDE SEQUENCE</scope>
    <source>
        <strain evidence="1">8470</strain>
    </source>
</reference>
<reference evidence="1" key="2">
    <citation type="submission" date="2021-04" db="EMBL/GenBank/DDBJ databases">
        <authorList>
            <person name="Gilroy R."/>
        </authorList>
    </citation>
    <scope>NUCLEOTIDE SEQUENCE</scope>
    <source>
        <strain evidence="1">8470</strain>
    </source>
</reference>
<accession>A0A948TQ35</accession>
<name>A0A948TQ35_9BACT</name>
<sequence>MIPFLRKKLATPILFFSFFISISCKGNEETECVKTEAEGDSSAVEYAINIAGSSGNLSAMVYHPDLRSGKTYPMVILMHGFMSDKQDRVINAVAARLKQANIAYVRFDFNGRCTRHENLNYKQQT</sequence>
<organism evidence="1 2">
    <name type="scientific">Candidatus Phocaeicola excrementipullorum</name>
    <dbReference type="NCBI Taxonomy" id="2838731"/>
    <lineage>
        <taxon>Bacteria</taxon>
        <taxon>Pseudomonadati</taxon>
        <taxon>Bacteroidota</taxon>
        <taxon>Bacteroidia</taxon>
        <taxon>Bacteroidales</taxon>
        <taxon>Bacteroidaceae</taxon>
        <taxon>Phocaeicola</taxon>
    </lineage>
</organism>
<dbReference type="Proteomes" id="UP000784286">
    <property type="component" value="Unassembled WGS sequence"/>
</dbReference>
<dbReference type="AlphaFoldDB" id="A0A948TQ35"/>
<comment type="caution">
    <text evidence="1">The sequence shown here is derived from an EMBL/GenBank/DDBJ whole genome shotgun (WGS) entry which is preliminary data.</text>
</comment>
<gene>
    <name evidence="1" type="ORF">H9928_13285</name>
</gene>
<proteinExistence type="predicted"/>
<dbReference type="PROSITE" id="PS51257">
    <property type="entry name" value="PROKAR_LIPOPROTEIN"/>
    <property type="match status" value="1"/>
</dbReference>
<dbReference type="EMBL" id="JAHLFJ010000125">
    <property type="protein sequence ID" value="MBU3857479.1"/>
    <property type="molecule type" value="Genomic_DNA"/>
</dbReference>
<dbReference type="SUPFAM" id="SSF53474">
    <property type="entry name" value="alpha/beta-Hydrolases"/>
    <property type="match status" value="1"/>
</dbReference>
<dbReference type="InterPro" id="IPR029058">
    <property type="entry name" value="AB_hydrolase_fold"/>
</dbReference>
<evidence type="ECO:0000313" key="1">
    <source>
        <dbReference type="EMBL" id="MBU3857479.1"/>
    </source>
</evidence>